<dbReference type="Proteomes" id="UP000002033">
    <property type="component" value="Chromosome"/>
</dbReference>
<dbReference type="KEGG" id="hdn:Hden_1530"/>
<dbReference type="AlphaFoldDB" id="D8JQ16"/>
<dbReference type="STRING" id="582899.Hden_0110"/>
<protein>
    <submittedName>
        <fullName evidence="1">Uncharacterized protein</fullName>
    </submittedName>
</protein>
<evidence type="ECO:0000313" key="2">
    <source>
        <dbReference type="EMBL" id="ADJ23342.1"/>
    </source>
</evidence>
<organism evidence="1 3">
    <name type="scientific">Hyphomicrobium denitrificans (strain ATCC 51888 / DSM 1869 / NCIMB 11706 / TK 0415)</name>
    <dbReference type="NCBI Taxonomy" id="582899"/>
    <lineage>
        <taxon>Bacteria</taxon>
        <taxon>Pseudomonadati</taxon>
        <taxon>Pseudomonadota</taxon>
        <taxon>Alphaproteobacteria</taxon>
        <taxon>Hyphomicrobiales</taxon>
        <taxon>Hyphomicrobiaceae</taxon>
        <taxon>Hyphomicrobium</taxon>
    </lineage>
</organism>
<dbReference type="EMBL" id="CP002083">
    <property type="protein sequence ID" value="ADJ23342.1"/>
    <property type="molecule type" value="Genomic_DNA"/>
</dbReference>
<dbReference type="HOGENOM" id="CLU_2105646_0_0_5"/>
<evidence type="ECO:0000313" key="1">
    <source>
        <dbReference type="EMBL" id="ADJ21937.1"/>
    </source>
</evidence>
<sequence length="115" mass="12922">MQEATDTCAHCGGPKAVRNPSGSCDHLYWPDCLSYEARLANGFEPTRDQIIERQQQVIDLLMKAVEPFKECIDGFDTAEVDDEEIRLILLGSDLTAKDLRRAREAKVEALRILGE</sequence>
<reference evidence="3" key="2">
    <citation type="journal article" date="2011" name="J. Bacteriol.">
        <title>Genome sequences of eight morphologically diverse alphaproteobacteria.</title>
        <authorList>
            <consortium name="US DOE Joint Genome Institute"/>
            <person name="Brown P.J."/>
            <person name="Kysela D.T."/>
            <person name="Buechlein A."/>
            <person name="Hemmerich C."/>
            <person name="Brun Y.V."/>
        </authorList>
    </citation>
    <scope>NUCLEOTIDE SEQUENCE [LARGE SCALE GENOMIC DNA]</scope>
    <source>
        <strain evidence="3">ATCC 51888 / DSM 1869 / NCIB 11706 / TK 0415</strain>
    </source>
</reference>
<dbReference type="RefSeq" id="WP_013214156.1">
    <property type="nucleotide sequence ID" value="NC_014313.1"/>
</dbReference>
<accession>D8JQ16</accession>
<reference evidence="1" key="1">
    <citation type="submission" date="2010-06" db="EMBL/GenBank/DDBJ databases">
        <title>Complete sequence of Hyphomicrobium denitrificans ATCC 51888.</title>
        <authorList>
            <consortium name="US DOE Joint Genome Institute"/>
            <person name="Lucas S."/>
            <person name="Copeland A."/>
            <person name="Lapidus A."/>
            <person name="Cheng J.-F."/>
            <person name="Bruce D."/>
            <person name="Goodwin L."/>
            <person name="Pitluck S."/>
            <person name="Held B."/>
            <person name="Detter J.C."/>
            <person name="Han C."/>
            <person name="Tapia R."/>
            <person name="Land M."/>
            <person name="Hauser L."/>
            <person name="Kyrpides N."/>
            <person name="Ivanova N."/>
            <person name="Brown P.J.B."/>
            <person name="Brun Y.V."/>
            <person name="Woyke T."/>
        </authorList>
    </citation>
    <scope>NUCLEOTIDE SEQUENCE</scope>
    <source>
        <strain evidence="1">ATCC 51888</strain>
    </source>
</reference>
<gene>
    <name evidence="1" type="ordered locus">Hden_0110</name>
    <name evidence="2" type="ordered locus">Hden_1530</name>
</gene>
<name>D8JQ16_HYPDA</name>
<keyword evidence="3" id="KW-1185">Reference proteome</keyword>
<dbReference type="KEGG" id="hdn:Hden_0110"/>
<proteinExistence type="predicted"/>
<evidence type="ECO:0000313" key="3">
    <source>
        <dbReference type="Proteomes" id="UP000002033"/>
    </source>
</evidence>
<dbReference type="EMBL" id="CP002083">
    <property type="protein sequence ID" value="ADJ21937.1"/>
    <property type="molecule type" value="Genomic_DNA"/>
</dbReference>